<dbReference type="AlphaFoldDB" id="A0A326UMA6"/>
<dbReference type="PANTHER" id="PTHR33164">
    <property type="entry name" value="TRANSCRIPTIONAL REGULATOR, MARR FAMILY"/>
    <property type="match status" value="1"/>
</dbReference>
<keyword evidence="3" id="KW-0804">Transcription</keyword>
<sequence>MEPTPTYDLTILLGLGFRSIIDALHEHLTARGYGDVRPAHGFAFTRLAPAGATGNELAEFLDITKQAASEMIDYLERRGYVARQPHPQDRRGKLVTLTERGWSCIRETEAFLSHLERQLTAELGAERMHTLRTDLRHLVMLVNGGTLPQKFRPTW</sequence>
<feature type="domain" description="HTH marR-type" evidence="4">
    <location>
        <begin position="6"/>
        <end position="140"/>
    </location>
</feature>
<keyword evidence="6" id="KW-1185">Reference proteome</keyword>
<evidence type="ECO:0000256" key="3">
    <source>
        <dbReference type="ARBA" id="ARBA00023163"/>
    </source>
</evidence>
<comment type="caution">
    <text evidence="5">The sequence shown here is derived from an EMBL/GenBank/DDBJ whole genome shotgun (WGS) entry which is preliminary data.</text>
</comment>
<dbReference type="InterPro" id="IPR036390">
    <property type="entry name" value="WH_DNA-bd_sf"/>
</dbReference>
<gene>
    <name evidence="5" type="ORF">EI42_01210</name>
</gene>
<dbReference type="PROSITE" id="PS50995">
    <property type="entry name" value="HTH_MARR_2"/>
    <property type="match status" value="1"/>
</dbReference>
<protein>
    <submittedName>
        <fullName evidence="5">DNA-binding MarR family transcriptional regulator</fullName>
    </submittedName>
</protein>
<evidence type="ECO:0000256" key="2">
    <source>
        <dbReference type="ARBA" id="ARBA00023125"/>
    </source>
</evidence>
<evidence type="ECO:0000313" key="5">
    <source>
        <dbReference type="EMBL" id="PZW34373.1"/>
    </source>
</evidence>
<proteinExistence type="predicted"/>
<accession>A0A326UMA6</accession>
<dbReference type="RefSeq" id="WP_111319862.1">
    <property type="nucleotide sequence ID" value="NZ_BIFX01000001.1"/>
</dbReference>
<keyword evidence="2 5" id="KW-0238">DNA-binding</keyword>
<keyword evidence="1" id="KW-0805">Transcription regulation</keyword>
<dbReference type="EMBL" id="QKUF01000002">
    <property type="protein sequence ID" value="PZW34373.1"/>
    <property type="molecule type" value="Genomic_DNA"/>
</dbReference>
<organism evidence="5 6">
    <name type="scientific">Thermosporothrix hazakensis</name>
    <dbReference type="NCBI Taxonomy" id="644383"/>
    <lineage>
        <taxon>Bacteria</taxon>
        <taxon>Bacillati</taxon>
        <taxon>Chloroflexota</taxon>
        <taxon>Ktedonobacteria</taxon>
        <taxon>Ktedonobacterales</taxon>
        <taxon>Thermosporotrichaceae</taxon>
        <taxon>Thermosporothrix</taxon>
    </lineage>
</organism>
<reference evidence="5 6" key="1">
    <citation type="submission" date="2018-06" db="EMBL/GenBank/DDBJ databases">
        <title>Genomic Encyclopedia of Archaeal and Bacterial Type Strains, Phase II (KMG-II): from individual species to whole genera.</title>
        <authorList>
            <person name="Goeker M."/>
        </authorList>
    </citation>
    <scope>NUCLEOTIDE SEQUENCE [LARGE SCALE GENOMIC DNA]</scope>
    <source>
        <strain evidence="5 6">ATCC BAA-1881</strain>
    </source>
</reference>
<dbReference type="GO" id="GO:0003700">
    <property type="term" value="F:DNA-binding transcription factor activity"/>
    <property type="evidence" value="ECO:0007669"/>
    <property type="project" value="InterPro"/>
</dbReference>
<dbReference type="PRINTS" id="PR00598">
    <property type="entry name" value="HTHMARR"/>
</dbReference>
<name>A0A326UMA6_THEHA</name>
<dbReference type="SMART" id="SM00347">
    <property type="entry name" value="HTH_MARR"/>
    <property type="match status" value="1"/>
</dbReference>
<dbReference type="OrthoDB" id="582199at2"/>
<dbReference type="Gene3D" id="1.10.10.10">
    <property type="entry name" value="Winged helix-like DNA-binding domain superfamily/Winged helix DNA-binding domain"/>
    <property type="match status" value="1"/>
</dbReference>
<dbReference type="InterPro" id="IPR036388">
    <property type="entry name" value="WH-like_DNA-bd_sf"/>
</dbReference>
<dbReference type="GO" id="GO:0006950">
    <property type="term" value="P:response to stress"/>
    <property type="evidence" value="ECO:0007669"/>
    <property type="project" value="TreeGrafter"/>
</dbReference>
<dbReference type="InterPro" id="IPR000835">
    <property type="entry name" value="HTH_MarR-typ"/>
</dbReference>
<evidence type="ECO:0000259" key="4">
    <source>
        <dbReference type="PROSITE" id="PS50995"/>
    </source>
</evidence>
<dbReference type="SUPFAM" id="SSF46785">
    <property type="entry name" value="Winged helix' DNA-binding domain"/>
    <property type="match status" value="1"/>
</dbReference>
<evidence type="ECO:0000313" key="6">
    <source>
        <dbReference type="Proteomes" id="UP000248806"/>
    </source>
</evidence>
<dbReference type="InterPro" id="IPR039422">
    <property type="entry name" value="MarR/SlyA-like"/>
</dbReference>
<dbReference type="InterPro" id="IPR023187">
    <property type="entry name" value="Tscrpt_reg_MarR-type_CS"/>
</dbReference>
<dbReference type="PANTHER" id="PTHR33164:SF99">
    <property type="entry name" value="MARR FAMILY REGULATORY PROTEIN"/>
    <property type="match status" value="1"/>
</dbReference>
<dbReference type="Pfam" id="PF12802">
    <property type="entry name" value="MarR_2"/>
    <property type="match status" value="1"/>
</dbReference>
<dbReference type="Proteomes" id="UP000248806">
    <property type="component" value="Unassembled WGS sequence"/>
</dbReference>
<evidence type="ECO:0000256" key="1">
    <source>
        <dbReference type="ARBA" id="ARBA00023015"/>
    </source>
</evidence>
<dbReference type="GO" id="GO:0003677">
    <property type="term" value="F:DNA binding"/>
    <property type="evidence" value="ECO:0007669"/>
    <property type="project" value="UniProtKB-KW"/>
</dbReference>
<dbReference type="PROSITE" id="PS01117">
    <property type="entry name" value="HTH_MARR_1"/>
    <property type="match status" value="1"/>
</dbReference>